<dbReference type="Proteomes" id="UP001604335">
    <property type="component" value="Unassembled WGS sequence"/>
</dbReference>
<comment type="caution">
    <text evidence="1">The sequence shown here is derived from an EMBL/GenBank/DDBJ whole genome shotgun (WGS) entry which is preliminary data.</text>
</comment>
<gene>
    <name evidence="1" type="ORF">VPK24_00980</name>
</gene>
<protein>
    <submittedName>
        <fullName evidence="1">YkgJ family cysteine cluster protein</fullName>
    </submittedName>
</protein>
<dbReference type="Pfam" id="PF03692">
    <property type="entry name" value="CxxCxxCC"/>
    <property type="match status" value="1"/>
</dbReference>
<dbReference type="RefSeq" id="WP_393009923.1">
    <property type="nucleotide sequence ID" value="NZ_JAZAQF010000006.1"/>
</dbReference>
<evidence type="ECO:0000313" key="1">
    <source>
        <dbReference type="EMBL" id="MFG3816193.1"/>
    </source>
</evidence>
<organism evidence="1 2">
    <name type="scientific">Limnothrix redekei LRLZ20PSL1</name>
    <dbReference type="NCBI Taxonomy" id="3112953"/>
    <lineage>
        <taxon>Bacteria</taxon>
        <taxon>Bacillati</taxon>
        <taxon>Cyanobacteriota</taxon>
        <taxon>Cyanophyceae</taxon>
        <taxon>Pseudanabaenales</taxon>
        <taxon>Pseudanabaenaceae</taxon>
        <taxon>Limnothrix</taxon>
    </lineage>
</organism>
<name>A0ABW7C4N0_9CYAN</name>
<sequence length="226" mass="24775">MAELDPRAPLERLQRVQQLAQEMEQTAIDRWSVGGWPGLLCLQRELWAAGDRAIAERLERADCLVACDRGCDWCCYLNVPIAGIEAQVIADWIAELPMAQRRLMLERLAQTLGQLELINPGDRLGHKIPCAFLEPDGTCGIYPVRPATCRSHYSTCAADCQQGWETGQWPARSGPIDAQTFDLEAHNSGLQAACAALAIPLATGELHQALGMLVLDQPQFRNSGSG</sequence>
<accession>A0ABW7C4N0</accession>
<dbReference type="InterPro" id="IPR005358">
    <property type="entry name" value="Puta_zinc/iron-chelating_dom"/>
</dbReference>
<keyword evidence="2" id="KW-1185">Reference proteome</keyword>
<dbReference type="EMBL" id="JAZAQF010000006">
    <property type="protein sequence ID" value="MFG3816193.1"/>
    <property type="molecule type" value="Genomic_DNA"/>
</dbReference>
<proteinExistence type="predicted"/>
<reference evidence="2" key="1">
    <citation type="journal article" date="2024" name="Algal Res.">
        <title>Biochemical, toxicological and genomic investigation of a high-biomass producing Limnothrix strain isolated from Italian shallow drinking water reservoir.</title>
        <authorList>
            <person name="Simonazzi M."/>
            <person name="Shishido T.K."/>
            <person name="Delbaje E."/>
            <person name="Wahlsten M."/>
            <person name="Fewer D.P."/>
            <person name="Sivonen K."/>
            <person name="Pezzolesi L."/>
            <person name="Pistocchi R."/>
        </authorList>
    </citation>
    <scope>NUCLEOTIDE SEQUENCE [LARGE SCALE GENOMIC DNA]</scope>
    <source>
        <strain evidence="2">LRLZ20PSL1</strain>
    </source>
</reference>
<evidence type="ECO:0000313" key="2">
    <source>
        <dbReference type="Proteomes" id="UP001604335"/>
    </source>
</evidence>